<feature type="region of interest" description="Disordered" evidence="1">
    <location>
        <begin position="117"/>
        <end position="155"/>
    </location>
</feature>
<dbReference type="InterPro" id="IPR040554">
    <property type="entry name" value="KPWE_PEX14_dom"/>
</dbReference>
<dbReference type="Proteomes" id="UP001497453">
    <property type="component" value="Chromosome 5"/>
</dbReference>
<evidence type="ECO:0000313" key="5">
    <source>
        <dbReference type="Proteomes" id="UP001497453"/>
    </source>
</evidence>
<dbReference type="InterPro" id="IPR058841">
    <property type="entry name" value="HTH_76"/>
</dbReference>
<accession>A0ABP1DP46</accession>
<feature type="domain" description="PEX14-like helix-turn-helix" evidence="3">
    <location>
        <begin position="10"/>
        <end position="75"/>
    </location>
</feature>
<evidence type="ECO:0000259" key="3">
    <source>
        <dbReference type="Pfam" id="PF25871"/>
    </source>
</evidence>
<sequence length="155" mass="17192">MSSTTEGVDAITQFLSYPFDKDDAFQQGLTGIIANGAFDCKTDAEKQEVIRRSQIFYFNHTKGYSITWDEVQRRLPSNPSAVPAQTTTTDSQASADEQTARQLSLAELKVLIESGRTDQIPNNRIIPNDLNPRTPSQSTAPARKKPWELNTAATE</sequence>
<proteinExistence type="predicted"/>
<evidence type="ECO:0000313" key="4">
    <source>
        <dbReference type="EMBL" id="CAL1709565.1"/>
    </source>
</evidence>
<feature type="compositionally biased region" description="Polar residues" evidence="1">
    <location>
        <begin position="131"/>
        <end position="140"/>
    </location>
</feature>
<feature type="compositionally biased region" description="Low complexity" evidence="1">
    <location>
        <begin position="84"/>
        <end position="96"/>
    </location>
</feature>
<reference evidence="5" key="1">
    <citation type="submission" date="2024-04" db="EMBL/GenBank/DDBJ databases">
        <authorList>
            <person name="Shaw F."/>
            <person name="Minotto A."/>
        </authorList>
    </citation>
    <scope>NUCLEOTIDE SEQUENCE [LARGE SCALE GENOMIC DNA]</scope>
</reference>
<dbReference type="PANTHER" id="PTHR36855">
    <property type="entry name" value="CHROMOSOME 10, WHOLE GENOME SHOTGUN SEQUENCE"/>
    <property type="match status" value="1"/>
</dbReference>
<evidence type="ECO:0000256" key="1">
    <source>
        <dbReference type="SAM" id="MobiDB-lite"/>
    </source>
</evidence>
<dbReference type="PANTHER" id="PTHR36855:SF1">
    <property type="entry name" value="PEROXISOME MEMBRANE ANCHOR PROTEIN PEX14P N-TERMINAL DOMAIN-CONTAINING PROTEIN"/>
    <property type="match status" value="1"/>
</dbReference>
<dbReference type="EMBL" id="OZ037948">
    <property type="protein sequence ID" value="CAL1709565.1"/>
    <property type="molecule type" value="Genomic_DNA"/>
</dbReference>
<feature type="domain" description="Peroxisomal membrane protein PEX14-like KPWE" evidence="2">
    <location>
        <begin position="101"/>
        <end position="148"/>
    </location>
</feature>
<evidence type="ECO:0000259" key="2">
    <source>
        <dbReference type="Pfam" id="PF17733"/>
    </source>
</evidence>
<dbReference type="Pfam" id="PF25871">
    <property type="entry name" value="HTH_76"/>
    <property type="match status" value="1"/>
</dbReference>
<feature type="region of interest" description="Disordered" evidence="1">
    <location>
        <begin position="76"/>
        <end position="99"/>
    </location>
</feature>
<keyword evidence="5" id="KW-1185">Reference proteome</keyword>
<name>A0ABP1DP46_9APHY</name>
<gene>
    <name evidence="4" type="ORF">GFSPODELE1_LOCUS7406</name>
</gene>
<protein>
    <submittedName>
        <fullName evidence="4">Uncharacterized protein</fullName>
    </submittedName>
</protein>
<organism evidence="4 5">
    <name type="scientific">Somion occarium</name>
    <dbReference type="NCBI Taxonomy" id="3059160"/>
    <lineage>
        <taxon>Eukaryota</taxon>
        <taxon>Fungi</taxon>
        <taxon>Dikarya</taxon>
        <taxon>Basidiomycota</taxon>
        <taxon>Agaricomycotina</taxon>
        <taxon>Agaricomycetes</taxon>
        <taxon>Polyporales</taxon>
        <taxon>Cerrenaceae</taxon>
        <taxon>Somion</taxon>
    </lineage>
</organism>
<dbReference type="Pfam" id="PF17733">
    <property type="entry name" value="KPWE_dom"/>
    <property type="match status" value="1"/>
</dbReference>